<sequence length="302" mass="33262">VLLHVVCATCREGALDEDARATARHALAGYPQLGGPRVLHACGVCHDATRTPKLAYAYRNTAAPWGGVARAVDFAKLNVIDSILDPAVLGDDACLMLANAVYFEGRLERSFAAKCRNMEDSRSLHRLDGSTVDAEFICSDEDQFIETHDGFKVLKMMNMSMPQFPRHSMYIVLPDAHDGLWSLHDKMASSPSFLHEHLPEWPVNVGEFRDLGIETMFSTGAADLPDMLELDGSHEPLFLSDILHKAVFEVGEEGLSPTVQRTKRQSVSVDFVADHPFIFFVVEEESGAIVLAGHVLDPTQKS</sequence>
<dbReference type="SUPFAM" id="SSF56574">
    <property type="entry name" value="Serpins"/>
    <property type="match status" value="1"/>
</dbReference>
<dbReference type="PANTHER" id="PTHR11461:SF209">
    <property type="entry name" value="SERPIN-Z8-RELATED"/>
    <property type="match status" value="1"/>
</dbReference>
<dbReference type="STRING" id="4555.A0A368QEA2"/>
<feature type="domain" description="Serpin" evidence="6">
    <location>
        <begin position="21"/>
        <end position="298"/>
    </location>
</feature>
<dbReference type="InterPro" id="IPR036186">
    <property type="entry name" value="Serpin_sf"/>
</dbReference>
<reference evidence="7" key="2">
    <citation type="submission" date="2015-07" db="EMBL/GenBank/DDBJ databases">
        <authorList>
            <person name="Noorani M."/>
        </authorList>
    </citation>
    <scope>NUCLEOTIDE SEQUENCE</scope>
    <source>
        <strain evidence="7">Yugu1</strain>
    </source>
</reference>
<name>A0A368QEA2_SETIT</name>
<evidence type="ECO:0000256" key="4">
    <source>
        <dbReference type="ARBA" id="ARBA00049586"/>
    </source>
</evidence>
<dbReference type="Gene3D" id="2.30.39.10">
    <property type="entry name" value="Alpha-1-antitrypsin, domain 1"/>
    <property type="match status" value="1"/>
</dbReference>
<dbReference type="OrthoDB" id="664427at2759"/>
<dbReference type="SMART" id="SM00093">
    <property type="entry name" value="SERPIN"/>
    <property type="match status" value="1"/>
</dbReference>
<keyword evidence="2" id="KW-0646">Protease inhibitor</keyword>
<dbReference type="AlphaFoldDB" id="A0A368QEA2"/>
<dbReference type="Gene3D" id="3.30.497.10">
    <property type="entry name" value="Antithrombin, subunit I, domain 2"/>
    <property type="match status" value="1"/>
</dbReference>
<comment type="function">
    <text evidence="4">Probable serine protease inhibitor.</text>
</comment>
<protein>
    <recommendedName>
        <fullName evidence="6">Serpin domain-containing protein</fullName>
    </recommendedName>
</protein>
<dbReference type="InterPro" id="IPR042178">
    <property type="entry name" value="Serpin_sf_1"/>
</dbReference>
<dbReference type="EMBL" id="CM003530">
    <property type="protein sequence ID" value="RCV16301.1"/>
    <property type="molecule type" value="Genomic_DNA"/>
</dbReference>
<evidence type="ECO:0000256" key="2">
    <source>
        <dbReference type="ARBA" id="ARBA00022690"/>
    </source>
</evidence>
<dbReference type="PANTHER" id="PTHR11461">
    <property type="entry name" value="SERINE PROTEASE INHIBITOR, SERPIN"/>
    <property type="match status" value="1"/>
</dbReference>
<dbReference type="Pfam" id="PF00079">
    <property type="entry name" value="Serpin"/>
    <property type="match status" value="1"/>
</dbReference>
<feature type="non-terminal residue" evidence="7">
    <location>
        <position position="1"/>
    </location>
</feature>
<dbReference type="PROSITE" id="PS00284">
    <property type="entry name" value="SERPIN"/>
    <property type="match status" value="1"/>
</dbReference>
<evidence type="ECO:0000313" key="7">
    <source>
        <dbReference type="EMBL" id="RCV16301.1"/>
    </source>
</evidence>
<dbReference type="InterPro" id="IPR023796">
    <property type="entry name" value="Serpin_dom"/>
</dbReference>
<evidence type="ECO:0000259" key="6">
    <source>
        <dbReference type="SMART" id="SM00093"/>
    </source>
</evidence>
<keyword evidence="3" id="KW-0722">Serine protease inhibitor</keyword>
<evidence type="ECO:0000256" key="5">
    <source>
        <dbReference type="RuleBase" id="RU000411"/>
    </source>
</evidence>
<proteinExistence type="inferred from homology"/>
<gene>
    <name evidence="7" type="ORF">SETIT_3G127000v2</name>
</gene>
<reference evidence="7" key="1">
    <citation type="journal article" date="2012" name="Nat. Biotechnol.">
        <title>Reference genome sequence of the model plant Setaria.</title>
        <authorList>
            <person name="Bennetzen J.L."/>
            <person name="Schmutz J."/>
            <person name="Wang H."/>
            <person name="Percifield R."/>
            <person name="Hawkins J."/>
            <person name="Pontaroli A.C."/>
            <person name="Estep M."/>
            <person name="Feng L."/>
            <person name="Vaughn J.N."/>
            <person name="Grimwood J."/>
            <person name="Jenkins J."/>
            <person name="Barry K."/>
            <person name="Lindquist E."/>
            <person name="Hellsten U."/>
            <person name="Deshpande S."/>
            <person name="Wang X."/>
            <person name="Wu X."/>
            <person name="Mitros T."/>
            <person name="Triplett J."/>
            <person name="Yang X."/>
            <person name="Ye C.Y."/>
            <person name="Mauro-Herrera M."/>
            <person name="Wang L."/>
            <person name="Li P."/>
            <person name="Sharma M."/>
            <person name="Sharma R."/>
            <person name="Ronald P.C."/>
            <person name="Panaud O."/>
            <person name="Kellogg E.A."/>
            <person name="Brutnell T.P."/>
            <person name="Doust A.N."/>
            <person name="Tuskan G.A."/>
            <person name="Rokhsar D."/>
            <person name="Devos K.M."/>
        </authorList>
    </citation>
    <scope>NUCLEOTIDE SEQUENCE [LARGE SCALE GENOMIC DNA]</scope>
    <source>
        <strain evidence="7">Yugu1</strain>
    </source>
</reference>
<dbReference type="InterPro" id="IPR023795">
    <property type="entry name" value="Serpin_CS"/>
</dbReference>
<accession>A0A368QEA2</accession>
<dbReference type="GO" id="GO:0005615">
    <property type="term" value="C:extracellular space"/>
    <property type="evidence" value="ECO:0007669"/>
    <property type="project" value="InterPro"/>
</dbReference>
<evidence type="ECO:0000256" key="1">
    <source>
        <dbReference type="ARBA" id="ARBA00009500"/>
    </source>
</evidence>
<dbReference type="InterPro" id="IPR042185">
    <property type="entry name" value="Serpin_sf_2"/>
</dbReference>
<organism evidence="7">
    <name type="scientific">Setaria italica</name>
    <name type="common">Foxtail millet</name>
    <name type="synonym">Panicum italicum</name>
    <dbReference type="NCBI Taxonomy" id="4555"/>
    <lineage>
        <taxon>Eukaryota</taxon>
        <taxon>Viridiplantae</taxon>
        <taxon>Streptophyta</taxon>
        <taxon>Embryophyta</taxon>
        <taxon>Tracheophyta</taxon>
        <taxon>Spermatophyta</taxon>
        <taxon>Magnoliopsida</taxon>
        <taxon>Liliopsida</taxon>
        <taxon>Poales</taxon>
        <taxon>Poaceae</taxon>
        <taxon>PACMAD clade</taxon>
        <taxon>Panicoideae</taxon>
        <taxon>Panicodae</taxon>
        <taxon>Paniceae</taxon>
        <taxon>Cenchrinae</taxon>
        <taxon>Setaria</taxon>
    </lineage>
</organism>
<comment type="similarity">
    <text evidence="1 5">Belongs to the serpin family.</text>
</comment>
<dbReference type="InterPro" id="IPR000215">
    <property type="entry name" value="Serpin_fam"/>
</dbReference>
<dbReference type="GO" id="GO:0004867">
    <property type="term" value="F:serine-type endopeptidase inhibitor activity"/>
    <property type="evidence" value="ECO:0007669"/>
    <property type="project" value="UniProtKB-KW"/>
</dbReference>
<evidence type="ECO:0000256" key="3">
    <source>
        <dbReference type="ARBA" id="ARBA00022900"/>
    </source>
</evidence>